<accession>A0A8H6M607</accession>
<protein>
    <submittedName>
        <fullName evidence="1">Uncharacterized protein</fullName>
    </submittedName>
</protein>
<gene>
    <name evidence="1" type="ORF">DFP72DRAFT_901682</name>
</gene>
<comment type="caution">
    <text evidence="1">The sequence shown here is derived from an EMBL/GenBank/DDBJ whole genome shotgun (WGS) entry which is preliminary data.</text>
</comment>
<evidence type="ECO:0000313" key="1">
    <source>
        <dbReference type="EMBL" id="KAF6753441.1"/>
    </source>
</evidence>
<organism evidence="1 2">
    <name type="scientific">Ephemerocybe angulata</name>
    <dbReference type="NCBI Taxonomy" id="980116"/>
    <lineage>
        <taxon>Eukaryota</taxon>
        <taxon>Fungi</taxon>
        <taxon>Dikarya</taxon>
        <taxon>Basidiomycota</taxon>
        <taxon>Agaricomycotina</taxon>
        <taxon>Agaricomycetes</taxon>
        <taxon>Agaricomycetidae</taxon>
        <taxon>Agaricales</taxon>
        <taxon>Agaricineae</taxon>
        <taxon>Psathyrellaceae</taxon>
        <taxon>Ephemerocybe</taxon>
    </lineage>
</organism>
<name>A0A8H6M607_9AGAR</name>
<dbReference type="Proteomes" id="UP000521943">
    <property type="component" value="Unassembled WGS sequence"/>
</dbReference>
<dbReference type="EMBL" id="JACGCI010000039">
    <property type="protein sequence ID" value="KAF6753441.1"/>
    <property type="molecule type" value="Genomic_DNA"/>
</dbReference>
<proteinExistence type="predicted"/>
<dbReference type="OrthoDB" id="3066878at2759"/>
<keyword evidence="2" id="KW-1185">Reference proteome</keyword>
<evidence type="ECO:0000313" key="2">
    <source>
        <dbReference type="Proteomes" id="UP000521943"/>
    </source>
</evidence>
<reference evidence="1 2" key="1">
    <citation type="submission" date="2020-07" db="EMBL/GenBank/DDBJ databases">
        <title>Comparative genomics of pyrophilous fungi reveals a link between fire events and developmental genes.</title>
        <authorList>
            <consortium name="DOE Joint Genome Institute"/>
            <person name="Steindorff A.S."/>
            <person name="Carver A."/>
            <person name="Calhoun S."/>
            <person name="Stillman K."/>
            <person name="Liu H."/>
            <person name="Lipzen A."/>
            <person name="Pangilinan J."/>
            <person name="Labutti K."/>
            <person name="Bruns T.D."/>
            <person name="Grigoriev I.V."/>
        </authorList>
    </citation>
    <scope>NUCLEOTIDE SEQUENCE [LARGE SCALE GENOMIC DNA]</scope>
    <source>
        <strain evidence="1 2">CBS 144469</strain>
    </source>
</reference>
<sequence length="291" mass="33175">MALLSKHSPSLVVELLEAGLLDILAFELLSQPPEGSAQNFDGWHSIGRDLNPLRTLLHFCQYPRISAAVKSAIDRLPKETLEALARNPIASRYWKPFSNDFFYYHFAVEILPQRAGRFCDSLEHHTKKHEEQTEIATQCSCAQTEDWEAFHRRECSRSRIRRIDRQLSGTWVSHRSRLFKLIHLQLLIAKAQFPALPPGPRIPSHFVIIDATAFPRQSFYMDISDSRRLEILEGMMEADTRVAAMVRRSVEDPTKLLAVISAGFGRRGVVTLALFSLPDLQLLNGYVRVGR</sequence>
<dbReference type="AlphaFoldDB" id="A0A8H6M607"/>